<evidence type="ECO:0000256" key="1">
    <source>
        <dbReference type="ARBA" id="ARBA00000085"/>
    </source>
</evidence>
<dbReference type="InterPro" id="IPR036097">
    <property type="entry name" value="HisK_dim/P_sf"/>
</dbReference>
<sequence length="431" mass="45352">MCRFDAYAGGMNTTQLALLALILGVAIGAGVTAIIVAALRARAQALVQTSSELPDGLAAVLSGMDDAACAVDSSGLVVATSAAASHFGIVAGTTLENPDLRALIRAVRTTGATDSQTLRLARGGISVDSRLVSARASTLGPRLSLLIVRDVTEQERLDQMRNDFVANTSHELKTPVGAVTLLAEAIEMAADDPAQVRQFASRITAEAGRLNQLTGRIMSLSRLQAADGLGEFGPIALDEVIAASVEAHFVQADGAGVELSRGGDRGVWVRGDAQILTEAVGNLITNAIAYSPRGSRVGVGVRSDGDIVEIAVTDQGIGIAESDQERIFERFYRADEARSRRTGGTGLGLSIVKHATQRHGGEVRVWSRAGRGSTFTMRLPQVDAPAADPHDKKKHKRKRRDERKTAKGAKGAAASARSNKKKSRPSHGDQE</sequence>
<evidence type="ECO:0000256" key="2">
    <source>
        <dbReference type="ARBA" id="ARBA00004236"/>
    </source>
</evidence>
<dbReference type="GO" id="GO:0005886">
    <property type="term" value="C:plasma membrane"/>
    <property type="evidence" value="ECO:0007669"/>
    <property type="project" value="UniProtKB-SubCell"/>
</dbReference>
<keyword evidence="10" id="KW-0472">Membrane</keyword>
<dbReference type="GO" id="GO:0004721">
    <property type="term" value="F:phosphoprotein phosphatase activity"/>
    <property type="evidence" value="ECO:0007669"/>
    <property type="project" value="TreeGrafter"/>
</dbReference>
<dbReference type="AlphaFoldDB" id="A0A9W6HSJ5"/>
<dbReference type="GO" id="GO:0016036">
    <property type="term" value="P:cellular response to phosphate starvation"/>
    <property type="evidence" value="ECO:0007669"/>
    <property type="project" value="TreeGrafter"/>
</dbReference>
<dbReference type="EC" id="2.7.13.3" evidence="3"/>
<reference evidence="12" key="2">
    <citation type="submission" date="2023-01" db="EMBL/GenBank/DDBJ databases">
        <authorList>
            <person name="Sun Q."/>
            <person name="Evtushenko L."/>
        </authorList>
    </citation>
    <scope>NUCLEOTIDE SEQUENCE</scope>
    <source>
        <strain evidence="12">VKM Ac-1958</strain>
    </source>
</reference>
<keyword evidence="10" id="KW-1133">Transmembrane helix</keyword>
<protein>
    <recommendedName>
        <fullName evidence="8">Sensor-like histidine kinase SenX3</fullName>
        <ecNumber evidence="3">2.7.13.3</ecNumber>
    </recommendedName>
</protein>
<dbReference type="CDD" id="cd00075">
    <property type="entry name" value="HATPase"/>
    <property type="match status" value="1"/>
</dbReference>
<dbReference type="SMART" id="SM00388">
    <property type="entry name" value="HisKA"/>
    <property type="match status" value="1"/>
</dbReference>
<keyword evidence="13" id="KW-1185">Reference proteome</keyword>
<evidence type="ECO:0000259" key="11">
    <source>
        <dbReference type="PROSITE" id="PS50109"/>
    </source>
</evidence>
<evidence type="ECO:0000256" key="8">
    <source>
        <dbReference type="ARBA" id="ARBA00039401"/>
    </source>
</evidence>
<dbReference type="PANTHER" id="PTHR45453">
    <property type="entry name" value="PHOSPHATE REGULON SENSOR PROTEIN PHOR"/>
    <property type="match status" value="1"/>
</dbReference>
<dbReference type="Pfam" id="PF02518">
    <property type="entry name" value="HATPase_c"/>
    <property type="match status" value="1"/>
</dbReference>
<dbReference type="FunFam" id="3.30.565.10:FF:000006">
    <property type="entry name" value="Sensor histidine kinase WalK"/>
    <property type="match status" value="1"/>
</dbReference>
<dbReference type="GO" id="GO:0000155">
    <property type="term" value="F:phosphorelay sensor kinase activity"/>
    <property type="evidence" value="ECO:0007669"/>
    <property type="project" value="InterPro"/>
</dbReference>
<dbReference type="Proteomes" id="UP001142325">
    <property type="component" value="Unassembled WGS sequence"/>
</dbReference>
<dbReference type="InterPro" id="IPR050351">
    <property type="entry name" value="BphY/WalK/GraS-like"/>
</dbReference>
<name>A0A9W6HSJ5_9MICO</name>
<feature type="compositionally biased region" description="Basic residues" evidence="9">
    <location>
        <begin position="392"/>
        <end position="401"/>
    </location>
</feature>
<feature type="region of interest" description="Disordered" evidence="9">
    <location>
        <begin position="376"/>
        <end position="431"/>
    </location>
</feature>
<dbReference type="Gene3D" id="1.10.287.130">
    <property type="match status" value="1"/>
</dbReference>
<dbReference type="InterPro" id="IPR003661">
    <property type="entry name" value="HisK_dim/P_dom"/>
</dbReference>
<evidence type="ECO:0000256" key="6">
    <source>
        <dbReference type="ARBA" id="ARBA00022777"/>
    </source>
</evidence>
<keyword evidence="10" id="KW-0812">Transmembrane</keyword>
<evidence type="ECO:0000256" key="3">
    <source>
        <dbReference type="ARBA" id="ARBA00012438"/>
    </source>
</evidence>
<evidence type="ECO:0000313" key="13">
    <source>
        <dbReference type="Proteomes" id="UP001142325"/>
    </source>
</evidence>
<reference evidence="12" key="1">
    <citation type="journal article" date="2014" name="Int. J. Syst. Evol. Microbiol.">
        <title>Complete genome sequence of Corynebacterium casei LMG S-19264T (=DSM 44701T), isolated from a smear-ripened cheese.</title>
        <authorList>
            <consortium name="US DOE Joint Genome Institute (JGI-PGF)"/>
            <person name="Walter F."/>
            <person name="Albersmeier A."/>
            <person name="Kalinowski J."/>
            <person name="Ruckert C."/>
        </authorList>
    </citation>
    <scope>NUCLEOTIDE SEQUENCE</scope>
    <source>
        <strain evidence="12">VKM Ac-1958</strain>
    </source>
</reference>
<comment type="caution">
    <text evidence="12">The sequence shown here is derived from an EMBL/GenBank/DDBJ whole genome shotgun (WGS) entry which is preliminary data.</text>
</comment>
<comment type="subcellular location">
    <subcellularLocation>
        <location evidence="2">Cell membrane</location>
    </subcellularLocation>
</comment>
<keyword evidence="7" id="KW-0902">Two-component regulatory system</keyword>
<evidence type="ECO:0000256" key="7">
    <source>
        <dbReference type="ARBA" id="ARBA00023012"/>
    </source>
</evidence>
<gene>
    <name evidence="12" type="ORF">GCM10017596_14430</name>
</gene>
<feature type="transmembrane region" description="Helical" evidence="10">
    <location>
        <begin position="16"/>
        <end position="39"/>
    </location>
</feature>
<dbReference type="InterPro" id="IPR036890">
    <property type="entry name" value="HATPase_C_sf"/>
</dbReference>
<dbReference type="EMBL" id="BSET01000001">
    <property type="protein sequence ID" value="GLK01728.1"/>
    <property type="molecule type" value="Genomic_DNA"/>
</dbReference>
<feature type="domain" description="Histidine kinase" evidence="11">
    <location>
        <begin position="167"/>
        <end position="383"/>
    </location>
</feature>
<comment type="catalytic activity">
    <reaction evidence="1">
        <text>ATP + protein L-histidine = ADP + protein N-phospho-L-histidine.</text>
        <dbReference type="EC" id="2.7.13.3"/>
    </reaction>
</comment>
<dbReference type="Pfam" id="PF00512">
    <property type="entry name" value="HisKA"/>
    <property type="match status" value="1"/>
</dbReference>
<keyword evidence="5" id="KW-0808">Transferase</keyword>
<dbReference type="InterPro" id="IPR004358">
    <property type="entry name" value="Sig_transdc_His_kin-like_C"/>
</dbReference>
<dbReference type="SUPFAM" id="SSF55874">
    <property type="entry name" value="ATPase domain of HSP90 chaperone/DNA topoisomerase II/histidine kinase"/>
    <property type="match status" value="1"/>
</dbReference>
<dbReference type="PRINTS" id="PR00344">
    <property type="entry name" value="BCTRLSENSOR"/>
</dbReference>
<dbReference type="InterPro" id="IPR005467">
    <property type="entry name" value="His_kinase_dom"/>
</dbReference>
<keyword evidence="4" id="KW-0597">Phosphoprotein</keyword>
<evidence type="ECO:0000313" key="12">
    <source>
        <dbReference type="EMBL" id="GLK01728.1"/>
    </source>
</evidence>
<dbReference type="SUPFAM" id="SSF47384">
    <property type="entry name" value="Homodimeric domain of signal transducing histidine kinase"/>
    <property type="match status" value="1"/>
</dbReference>
<evidence type="ECO:0000256" key="10">
    <source>
        <dbReference type="SAM" id="Phobius"/>
    </source>
</evidence>
<feature type="compositionally biased region" description="Low complexity" evidence="9">
    <location>
        <begin position="408"/>
        <end position="417"/>
    </location>
</feature>
<dbReference type="PANTHER" id="PTHR45453:SF1">
    <property type="entry name" value="PHOSPHATE REGULON SENSOR PROTEIN PHOR"/>
    <property type="match status" value="1"/>
</dbReference>
<dbReference type="Gene3D" id="3.30.565.10">
    <property type="entry name" value="Histidine kinase-like ATPase, C-terminal domain"/>
    <property type="match status" value="1"/>
</dbReference>
<proteinExistence type="predicted"/>
<evidence type="ECO:0000256" key="4">
    <source>
        <dbReference type="ARBA" id="ARBA00022553"/>
    </source>
</evidence>
<organism evidence="12 13">
    <name type="scientific">Microbacterium keratanolyticum</name>
    <dbReference type="NCBI Taxonomy" id="67574"/>
    <lineage>
        <taxon>Bacteria</taxon>
        <taxon>Bacillati</taxon>
        <taxon>Actinomycetota</taxon>
        <taxon>Actinomycetes</taxon>
        <taxon>Micrococcales</taxon>
        <taxon>Microbacteriaceae</taxon>
        <taxon>Microbacterium</taxon>
    </lineage>
</organism>
<keyword evidence="6 12" id="KW-0418">Kinase</keyword>
<dbReference type="InterPro" id="IPR003594">
    <property type="entry name" value="HATPase_dom"/>
</dbReference>
<dbReference type="CDD" id="cd00082">
    <property type="entry name" value="HisKA"/>
    <property type="match status" value="1"/>
</dbReference>
<evidence type="ECO:0000256" key="5">
    <source>
        <dbReference type="ARBA" id="ARBA00022679"/>
    </source>
</evidence>
<dbReference type="PROSITE" id="PS50109">
    <property type="entry name" value="HIS_KIN"/>
    <property type="match status" value="1"/>
</dbReference>
<dbReference type="SMART" id="SM00387">
    <property type="entry name" value="HATPase_c"/>
    <property type="match status" value="1"/>
</dbReference>
<evidence type="ECO:0000256" key="9">
    <source>
        <dbReference type="SAM" id="MobiDB-lite"/>
    </source>
</evidence>
<accession>A0A9W6HSJ5</accession>